<accession>A0A418X6I5</accession>
<evidence type="ECO:0000313" key="3">
    <source>
        <dbReference type="Proteomes" id="UP000285190"/>
    </source>
</evidence>
<dbReference type="Pfam" id="PF19289">
    <property type="entry name" value="PmbA_TldD_3rd"/>
    <property type="match status" value="1"/>
</dbReference>
<protein>
    <submittedName>
        <fullName evidence="2">TldE/PmbA family protein</fullName>
    </submittedName>
</protein>
<dbReference type="AlphaFoldDB" id="A0A418X6I5"/>
<dbReference type="EMBL" id="QYUN01000002">
    <property type="protein sequence ID" value="RJG08059.1"/>
    <property type="molecule type" value="Genomic_DNA"/>
</dbReference>
<gene>
    <name evidence="2" type="ORF">D3870_13280</name>
</gene>
<dbReference type="PROSITE" id="PS00221">
    <property type="entry name" value="MIP"/>
    <property type="match status" value="1"/>
</dbReference>
<feature type="domain" description="Metalloprotease TldD/E C-terminal" evidence="1">
    <location>
        <begin position="215"/>
        <end position="437"/>
    </location>
</feature>
<proteinExistence type="predicted"/>
<organism evidence="2 3">
    <name type="scientific">Noviherbaspirillum cavernae</name>
    <dbReference type="NCBI Taxonomy" id="2320862"/>
    <lineage>
        <taxon>Bacteria</taxon>
        <taxon>Pseudomonadati</taxon>
        <taxon>Pseudomonadota</taxon>
        <taxon>Betaproteobacteria</taxon>
        <taxon>Burkholderiales</taxon>
        <taxon>Oxalobacteraceae</taxon>
        <taxon>Noviherbaspirillum</taxon>
    </lineage>
</organism>
<name>A0A418X6I5_9BURK</name>
<evidence type="ECO:0000313" key="2">
    <source>
        <dbReference type="EMBL" id="RJG08059.1"/>
    </source>
</evidence>
<evidence type="ECO:0000259" key="1">
    <source>
        <dbReference type="Pfam" id="PF19289"/>
    </source>
</evidence>
<dbReference type="PANTHER" id="PTHR43666">
    <property type="entry name" value="TLDD PROTEIN"/>
    <property type="match status" value="1"/>
</dbReference>
<dbReference type="InterPro" id="IPR036059">
    <property type="entry name" value="TldD/PmbA_sf"/>
</dbReference>
<keyword evidence="3" id="KW-1185">Reference proteome</keyword>
<dbReference type="GO" id="GO:0006508">
    <property type="term" value="P:proteolysis"/>
    <property type="evidence" value="ECO:0007669"/>
    <property type="project" value="InterPro"/>
</dbReference>
<dbReference type="InterPro" id="IPR045569">
    <property type="entry name" value="Metalloprtase-TldD/E_C"/>
</dbReference>
<dbReference type="PANTHER" id="PTHR43666:SF1">
    <property type="entry name" value="CONSERVED PROTEIN"/>
    <property type="match status" value="1"/>
</dbReference>
<sequence>MQNYFHDLAAFLDTRLKGKEQYTCWLSAEASDFVRFNRSAIRQPGHVRQIYLSLHLIDGMRHAKTSTSLAGNLESDRPLLEYMLNGLRSRLPELPEDPHLLISTEVQSSEHISASQLPETGAIVDEALTAAQGHDMVGILAAGPLWRGFANSFGQRNWHQSASFNLDWSLYQSRDKAVKTTHAGFEWSSAEFREKFANAAAQLAMLQRTPISIRPGAYRAYLTPAALSDIIGMLNWDGLSEKALRTRQSSLRRMRDEGWQLNPAVTLAENTADGLAPAFQNEGFIKPERIALIEQGCLAGSMISPRTAKEYGIATNGADGGESANSLDLAGGALPQSRALQELDTGVFIGNLWYLNFSDRSNFRLTGMTRFATFWVENGEIKAPLNVMRFDDSLYRMLGENLLGLTRERELLIDTDTYGARSTGSMRLPGALVKELRFVL</sequence>
<dbReference type="RefSeq" id="WP_119742086.1">
    <property type="nucleotide sequence ID" value="NZ_QYUN01000002.1"/>
</dbReference>
<reference evidence="2 3" key="1">
    <citation type="submission" date="2018-09" db="EMBL/GenBank/DDBJ databases">
        <authorList>
            <person name="Zhu H."/>
        </authorList>
    </citation>
    <scope>NUCLEOTIDE SEQUENCE [LARGE SCALE GENOMIC DNA]</scope>
    <source>
        <strain evidence="2 3">K2R10-39</strain>
    </source>
</reference>
<dbReference type="InterPro" id="IPR022357">
    <property type="entry name" value="MIP_CS"/>
</dbReference>
<dbReference type="SUPFAM" id="SSF111283">
    <property type="entry name" value="Putative modulator of DNA gyrase, PmbA/TldD"/>
    <property type="match status" value="1"/>
</dbReference>
<comment type="caution">
    <text evidence="2">The sequence shown here is derived from an EMBL/GenBank/DDBJ whole genome shotgun (WGS) entry which is preliminary data.</text>
</comment>
<dbReference type="GO" id="GO:0008237">
    <property type="term" value="F:metallopeptidase activity"/>
    <property type="evidence" value="ECO:0007669"/>
    <property type="project" value="InterPro"/>
</dbReference>
<dbReference type="Proteomes" id="UP000285190">
    <property type="component" value="Unassembled WGS sequence"/>
</dbReference>
<dbReference type="OrthoDB" id="9763230at2"/>